<dbReference type="PANTHER" id="PTHR43289:SF34">
    <property type="entry name" value="SERINE_THREONINE-PROTEIN KINASE YBDM-RELATED"/>
    <property type="match status" value="1"/>
</dbReference>
<dbReference type="Gene3D" id="1.10.510.10">
    <property type="entry name" value="Transferase(Phosphotransferase) domain 1"/>
    <property type="match status" value="2"/>
</dbReference>
<feature type="binding site" evidence="5">
    <location>
        <position position="236"/>
    </location>
    <ligand>
        <name>ATP</name>
        <dbReference type="ChEBI" id="CHEBI:30616"/>
    </ligand>
</feature>
<proteinExistence type="predicted"/>
<feature type="domain" description="Protein kinase" evidence="8">
    <location>
        <begin position="207"/>
        <end position="509"/>
    </location>
</feature>
<dbReference type="SMART" id="SM00220">
    <property type="entry name" value="S_TKc"/>
    <property type="match status" value="1"/>
</dbReference>
<evidence type="ECO:0000256" key="6">
    <source>
        <dbReference type="SAM" id="MobiDB-lite"/>
    </source>
</evidence>
<dbReference type="Pfam" id="PF00069">
    <property type="entry name" value="Pkinase"/>
    <property type="match status" value="1"/>
</dbReference>
<name>A0A848KCM4_9NOCA</name>
<keyword evidence="7" id="KW-1133">Transmembrane helix</keyword>
<evidence type="ECO:0000256" key="2">
    <source>
        <dbReference type="ARBA" id="ARBA00022741"/>
    </source>
</evidence>
<feature type="transmembrane region" description="Helical" evidence="7">
    <location>
        <begin position="665"/>
        <end position="688"/>
    </location>
</feature>
<keyword evidence="4 5" id="KW-0067">ATP-binding</keyword>
<dbReference type="EMBL" id="VCQU01000002">
    <property type="protein sequence ID" value="NMN94924.1"/>
    <property type="molecule type" value="Genomic_DNA"/>
</dbReference>
<reference evidence="9 10" key="2">
    <citation type="submission" date="2020-06" db="EMBL/GenBank/DDBJ databases">
        <title>Antribacter stalactiti gen. nov., sp. nov., a new member of the family Nacardiaceae isolated from a cave.</title>
        <authorList>
            <person name="Kim I.S."/>
        </authorList>
    </citation>
    <scope>NUCLEOTIDE SEQUENCE [LARGE SCALE GENOMIC DNA]</scope>
    <source>
        <strain evidence="9 10">YC2-7</strain>
    </source>
</reference>
<feature type="transmembrane region" description="Helical" evidence="7">
    <location>
        <begin position="718"/>
        <end position="738"/>
    </location>
</feature>
<evidence type="ECO:0000256" key="4">
    <source>
        <dbReference type="ARBA" id="ARBA00022840"/>
    </source>
</evidence>
<dbReference type="CDD" id="cd14014">
    <property type="entry name" value="STKc_PknB_like"/>
    <property type="match status" value="1"/>
</dbReference>
<dbReference type="GO" id="GO:0004674">
    <property type="term" value="F:protein serine/threonine kinase activity"/>
    <property type="evidence" value="ECO:0007669"/>
    <property type="project" value="UniProtKB-KW"/>
</dbReference>
<feature type="transmembrane region" description="Helical" evidence="7">
    <location>
        <begin position="750"/>
        <end position="768"/>
    </location>
</feature>
<feature type="transmembrane region" description="Helical" evidence="7">
    <location>
        <begin position="535"/>
        <end position="555"/>
    </location>
</feature>
<dbReference type="InterPro" id="IPR011009">
    <property type="entry name" value="Kinase-like_dom_sf"/>
</dbReference>
<keyword evidence="1" id="KW-0808">Transferase</keyword>
<dbReference type="Proteomes" id="UP000535543">
    <property type="component" value="Unassembled WGS sequence"/>
</dbReference>
<comment type="caution">
    <text evidence="9">The sequence shown here is derived from an EMBL/GenBank/DDBJ whole genome shotgun (WGS) entry which is preliminary data.</text>
</comment>
<evidence type="ECO:0000256" key="1">
    <source>
        <dbReference type="ARBA" id="ARBA00022679"/>
    </source>
</evidence>
<protein>
    <submittedName>
        <fullName evidence="9">Serine/threonine protein kinase</fullName>
    </submittedName>
</protein>
<evidence type="ECO:0000313" key="10">
    <source>
        <dbReference type="Proteomes" id="UP000535543"/>
    </source>
</evidence>
<reference evidence="9 10" key="1">
    <citation type="submission" date="2019-05" db="EMBL/GenBank/DDBJ databases">
        <authorList>
            <person name="Lee S.D."/>
        </authorList>
    </citation>
    <scope>NUCLEOTIDE SEQUENCE [LARGE SCALE GENOMIC DNA]</scope>
    <source>
        <strain evidence="9 10">YC2-7</strain>
    </source>
</reference>
<dbReference type="PROSITE" id="PS00107">
    <property type="entry name" value="PROTEIN_KINASE_ATP"/>
    <property type="match status" value="1"/>
</dbReference>
<keyword evidence="3 9" id="KW-0418">Kinase</keyword>
<evidence type="ECO:0000313" key="9">
    <source>
        <dbReference type="EMBL" id="NMN94924.1"/>
    </source>
</evidence>
<keyword evidence="7" id="KW-0812">Transmembrane</keyword>
<feature type="transmembrane region" description="Helical" evidence="7">
    <location>
        <begin position="575"/>
        <end position="596"/>
    </location>
</feature>
<dbReference type="InterPro" id="IPR000719">
    <property type="entry name" value="Prot_kinase_dom"/>
</dbReference>
<keyword evidence="7" id="KW-0472">Membrane</keyword>
<dbReference type="InterPro" id="IPR017441">
    <property type="entry name" value="Protein_kinase_ATP_BS"/>
</dbReference>
<dbReference type="AlphaFoldDB" id="A0A848KCM4"/>
<dbReference type="PROSITE" id="PS00108">
    <property type="entry name" value="PROTEIN_KINASE_ST"/>
    <property type="match status" value="1"/>
</dbReference>
<keyword evidence="2 5" id="KW-0547">Nucleotide-binding</keyword>
<evidence type="ECO:0000256" key="3">
    <source>
        <dbReference type="ARBA" id="ARBA00022777"/>
    </source>
</evidence>
<feature type="transmembrane region" description="Helical" evidence="7">
    <location>
        <begin position="631"/>
        <end position="653"/>
    </location>
</feature>
<evidence type="ECO:0000256" key="5">
    <source>
        <dbReference type="PROSITE-ProRule" id="PRU10141"/>
    </source>
</evidence>
<gene>
    <name evidence="9" type="ORF">FGL95_07735</name>
</gene>
<keyword evidence="9" id="KW-0723">Serine/threonine-protein kinase</keyword>
<sequence length="808" mass="89453">MPTGRAEWEDELDYERGSRVSASQPKRPGDVAGPTIDVDRTIAVDQPTEAGNVLETDNEPGAQTRLVLASAVAEFDAAWKRADSPPALADFVPDAPGRRACVIELVKVDLDHRWRPGGEPKRLSSYIAEFGELSAQPVPPDLIYEEFQCRRRYGEPVDPQEYRQAFPDQWQFVAPFLGANDRSTVVVRPQQRDELEDLVVGDSIDDFDLRAALGRGAFARVFLARQRSMERFVALKISHNHGSEPQTMAQLDHEYIVRVFDQRLIADRDLKLMYMEYVRGGTLLGVLEYVAATDPDQRDGHLLLDAIDDGAQDEPSGSSIRDEIAALSWPETVAWLGRRLADALDYAAQRGVLHRDIKPANVLLTAEGVPKLADFNISFSNHIAGASPAAYFGGSLSYMSPEQLEACHPHIARGASDLDERSDMYALGVLLWELLTGRHPFRDETKAGESETSLQRMLEVRRRGIEPARISELPPDCPATLRRVLLTCLAAKPEDRFSTNAELAQQLELCLDARARDLVDPPAGSLRARLGLRPIPVVMSSVVFGQALGMLYLFMHNYRLVQNNITPDAKSQLDLRIILVVALVIPLCGGLMFFLCRRVLSVPWGMWRGKVYEPAELDRARADTLACGDRIALTGFVAWVAALLLLGGAVAAIGNLSAGLVDNLVASHLVAGAVAVTYPLFLIEFYVVRWYLPALLTRGTTSMSDAWRLRALARRCNLYLAIVGSVPAVGVIAGIAFLDRQQVRQIVGSIVWLCVTGIAAFVVAYWLFRKLEMDLAALERMVTARAKRRTGHRDLRTVVRRPVRSIPS</sequence>
<keyword evidence="10" id="KW-1185">Reference proteome</keyword>
<dbReference type="PANTHER" id="PTHR43289">
    <property type="entry name" value="MITOGEN-ACTIVATED PROTEIN KINASE KINASE KINASE 20-RELATED"/>
    <property type="match status" value="1"/>
</dbReference>
<accession>A0A848KCM4</accession>
<dbReference type="SUPFAM" id="SSF56112">
    <property type="entry name" value="Protein kinase-like (PK-like)"/>
    <property type="match status" value="1"/>
</dbReference>
<evidence type="ECO:0000259" key="8">
    <source>
        <dbReference type="PROSITE" id="PS50011"/>
    </source>
</evidence>
<evidence type="ECO:0000256" key="7">
    <source>
        <dbReference type="SAM" id="Phobius"/>
    </source>
</evidence>
<dbReference type="InterPro" id="IPR008271">
    <property type="entry name" value="Ser/Thr_kinase_AS"/>
</dbReference>
<dbReference type="PROSITE" id="PS50011">
    <property type="entry name" value="PROTEIN_KINASE_DOM"/>
    <property type="match status" value="1"/>
</dbReference>
<organism evidence="9 10">
    <name type="scientific">Antrihabitans stalactiti</name>
    <dbReference type="NCBI Taxonomy" id="2584121"/>
    <lineage>
        <taxon>Bacteria</taxon>
        <taxon>Bacillati</taxon>
        <taxon>Actinomycetota</taxon>
        <taxon>Actinomycetes</taxon>
        <taxon>Mycobacteriales</taxon>
        <taxon>Nocardiaceae</taxon>
        <taxon>Antrihabitans</taxon>
    </lineage>
</organism>
<dbReference type="GO" id="GO:0005524">
    <property type="term" value="F:ATP binding"/>
    <property type="evidence" value="ECO:0007669"/>
    <property type="project" value="UniProtKB-UniRule"/>
</dbReference>
<feature type="region of interest" description="Disordered" evidence="6">
    <location>
        <begin position="1"/>
        <end position="37"/>
    </location>
</feature>